<keyword evidence="1" id="KW-0812">Transmembrane</keyword>
<reference evidence="2 3" key="1">
    <citation type="submission" date="2019-02" db="EMBL/GenBank/DDBJ databases">
        <title>Deep-cultivation of Planctomycetes and their phenomic and genomic characterization uncovers novel biology.</title>
        <authorList>
            <person name="Wiegand S."/>
            <person name="Jogler M."/>
            <person name="Boedeker C."/>
            <person name="Pinto D."/>
            <person name="Vollmers J."/>
            <person name="Rivas-Marin E."/>
            <person name="Kohn T."/>
            <person name="Peeters S.H."/>
            <person name="Heuer A."/>
            <person name="Rast P."/>
            <person name="Oberbeckmann S."/>
            <person name="Bunk B."/>
            <person name="Jeske O."/>
            <person name="Meyerdierks A."/>
            <person name="Storesund J.E."/>
            <person name="Kallscheuer N."/>
            <person name="Luecker S."/>
            <person name="Lage O.M."/>
            <person name="Pohl T."/>
            <person name="Merkel B.J."/>
            <person name="Hornburger P."/>
            <person name="Mueller R.-W."/>
            <person name="Bruemmer F."/>
            <person name="Labrenz M."/>
            <person name="Spormann A.M."/>
            <person name="Op Den Camp H."/>
            <person name="Overmann J."/>
            <person name="Amann R."/>
            <person name="Jetten M.S.M."/>
            <person name="Mascher T."/>
            <person name="Medema M.H."/>
            <person name="Devos D.P."/>
            <person name="Kaster A.-K."/>
            <person name="Ovreas L."/>
            <person name="Rohde M."/>
            <person name="Galperin M.Y."/>
            <person name="Jogler C."/>
        </authorList>
    </citation>
    <scope>NUCLEOTIDE SEQUENCE [LARGE SCALE GENOMIC DNA]</scope>
    <source>
        <strain evidence="2 3">Poly51</strain>
    </source>
</reference>
<evidence type="ECO:0000256" key="1">
    <source>
        <dbReference type="SAM" id="Phobius"/>
    </source>
</evidence>
<sequence>MADVIRLDAMNNRSDATEQSTDDKPYVRVQFSISTLLYIMIIAAIGLAVYNISPDYKLLSGLNVVCAGFAFASASHITGIWPFSDRLTLTELVALFLCCLILNGLRIPPVTTH</sequence>
<keyword evidence="1" id="KW-1133">Transmembrane helix</keyword>
<comment type="caution">
    <text evidence="2">The sequence shown here is derived from an EMBL/GenBank/DDBJ whole genome shotgun (WGS) entry which is preliminary data.</text>
</comment>
<evidence type="ECO:0000313" key="2">
    <source>
        <dbReference type="EMBL" id="TWU60352.1"/>
    </source>
</evidence>
<evidence type="ECO:0000313" key="3">
    <source>
        <dbReference type="Proteomes" id="UP000318288"/>
    </source>
</evidence>
<keyword evidence="1" id="KW-0472">Membrane</keyword>
<accession>A0A5C6FLC6</accession>
<protein>
    <submittedName>
        <fullName evidence="2">Uncharacterized protein</fullName>
    </submittedName>
</protein>
<gene>
    <name evidence="2" type="ORF">Poly51_06270</name>
</gene>
<name>A0A5C6FLC6_9BACT</name>
<feature type="transmembrane region" description="Helical" evidence="1">
    <location>
        <begin position="87"/>
        <end position="105"/>
    </location>
</feature>
<dbReference type="EMBL" id="SJPW01000001">
    <property type="protein sequence ID" value="TWU60352.1"/>
    <property type="molecule type" value="Genomic_DNA"/>
</dbReference>
<dbReference type="AlphaFoldDB" id="A0A5C6FLC6"/>
<dbReference type="Proteomes" id="UP000318288">
    <property type="component" value="Unassembled WGS sequence"/>
</dbReference>
<keyword evidence="3" id="KW-1185">Reference proteome</keyword>
<feature type="transmembrane region" description="Helical" evidence="1">
    <location>
        <begin position="62"/>
        <end position="81"/>
    </location>
</feature>
<organism evidence="2 3">
    <name type="scientific">Rubripirellula tenax</name>
    <dbReference type="NCBI Taxonomy" id="2528015"/>
    <lineage>
        <taxon>Bacteria</taxon>
        <taxon>Pseudomonadati</taxon>
        <taxon>Planctomycetota</taxon>
        <taxon>Planctomycetia</taxon>
        <taxon>Pirellulales</taxon>
        <taxon>Pirellulaceae</taxon>
        <taxon>Rubripirellula</taxon>
    </lineage>
</organism>
<feature type="transmembrane region" description="Helical" evidence="1">
    <location>
        <begin position="29"/>
        <end position="50"/>
    </location>
</feature>
<proteinExistence type="predicted"/>